<gene>
    <name evidence="1" type="ORF">I6N96_16300</name>
</gene>
<evidence type="ECO:0000313" key="1">
    <source>
        <dbReference type="EMBL" id="MBP1047853.1"/>
    </source>
</evidence>
<dbReference type="EMBL" id="JAEDXU010000010">
    <property type="protein sequence ID" value="MBP1047853.1"/>
    <property type="molecule type" value="Genomic_DNA"/>
</dbReference>
<proteinExistence type="predicted"/>
<dbReference type="Proteomes" id="UP000673375">
    <property type="component" value="Unassembled WGS sequence"/>
</dbReference>
<sequence length="276" mass="30878">MKLGRKMVIGGVLLGFGLVGFSGKAEAYYGNVQVPSYTLTNYLNEELSIGFVPEEGQDLELDQSYGGVPRYLFEKEFLSFEPRIMGYESSSLEGLQNVDTKKLVLHGQPYDFNPIANIWRLEELEIYLVGGHGYGGRAKTGSQDLSFMRQGFVNLKTFKYEQGDSADATNALLDVSELSDHPSLEQVDIKTAGGMQSISMRSGYRKYEVFNPIVLSSQFEGAEIVYSSTDATFTNTDELLKWNAVPQDTEYLNLSWTVTQGAFHYEGDVQIPIDWK</sequence>
<evidence type="ECO:0000313" key="2">
    <source>
        <dbReference type="Proteomes" id="UP000673375"/>
    </source>
</evidence>
<dbReference type="RefSeq" id="WP_209558631.1">
    <property type="nucleotide sequence ID" value="NZ_JAEDXU010000010.1"/>
</dbReference>
<comment type="caution">
    <text evidence="1">The sequence shown here is derived from an EMBL/GenBank/DDBJ whole genome shotgun (WGS) entry which is preliminary data.</text>
</comment>
<name>A0ABS4CMN5_9ENTE</name>
<evidence type="ECO:0008006" key="3">
    <source>
        <dbReference type="Google" id="ProtNLM"/>
    </source>
</evidence>
<keyword evidence="2" id="KW-1185">Reference proteome</keyword>
<accession>A0ABS4CMN5</accession>
<reference evidence="1 2" key="1">
    <citation type="submission" date="2020-12" db="EMBL/GenBank/DDBJ databases">
        <title>Vagococcus allomyrinae sp. nov. and Enterococcus lavae sp. nov., isolated from the larvae of Allomyrina dichotoma.</title>
        <authorList>
            <person name="Lee S.D."/>
        </authorList>
    </citation>
    <scope>NUCLEOTIDE SEQUENCE [LARGE SCALE GENOMIC DNA]</scope>
    <source>
        <strain evidence="1 2">BWM-S5</strain>
    </source>
</reference>
<protein>
    <recommendedName>
        <fullName evidence="3">WxL domain-containing protein</fullName>
    </recommendedName>
</protein>
<organism evidence="1 2">
    <name type="scientific">Enterococcus larvae</name>
    <dbReference type="NCBI Taxonomy" id="2794352"/>
    <lineage>
        <taxon>Bacteria</taxon>
        <taxon>Bacillati</taxon>
        <taxon>Bacillota</taxon>
        <taxon>Bacilli</taxon>
        <taxon>Lactobacillales</taxon>
        <taxon>Enterococcaceae</taxon>
        <taxon>Enterococcus</taxon>
    </lineage>
</organism>